<comment type="caution">
    <text evidence="2">The sequence shown here is derived from an EMBL/GenBank/DDBJ whole genome shotgun (WGS) entry which is preliminary data.</text>
</comment>
<proteinExistence type="predicted"/>
<dbReference type="Proteomes" id="UP000530654">
    <property type="component" value="Unassembled WGS sequence"/>
</dbReference>
<evidence type="ECO:0000313" key="3">
    <source>
        <dbReference type="Proteomes" id="UP000530654"/>
    </source>
</evidence>
<reference evidence="2 3" key="1">
    <citation type="submission" date="2020-04" db="EMBL/GenBank/DDBJ databases">
        <title>Rhizobium bacterial biofertilizers improve the content of phenolic compounds of Lactuca sativa L. under non-saline and saline-stress conditions.</title>
        <authorList>
            <person name="Ayuso-Calles M."/>
            <person name="Garcia-Estevez I."/>
            <person name="Jimenez-Gomez A."/>
            <person name="Flores-Felix J.D."/>
            <person name="Escribano-Bailon M."/>
            <person name="Rivas R."/>
        </authorList>
    </citation>
    <scope>NUCLEOTIDE SEQUENCE [LARGE SCALE GENOMIC DNA]</scope>
    <source>
        <strain evidence="2 3">GPTR02</strain>
    </source>
</reference>
<sequence length="339" mass="38413">MTTFEGGPTIAIRARYEEVVSDRWPVFVRPQPGELLSSWVHRLGLANGIAPRPFGRVLGFSAGMWSPSLDMSFQSDAVNILSAYTGIPLPQLFTMSLKGSPLKRLLLPLRDDGRRRSSAWLQFCPQCLAEDAQPYFRRQWRLSTRISCPHHRCGLRDRCPSCRSRIAAFNQVELVPQHFCVTCGFDLRQASRVFVSPSVRSLDQCIHDICRLEAITGTVPTNSLIRRLLAIPDICSQHTAASLVSLSTSARIRCFARLAMRPNDWLIEDDDAVVALWRRSILSVDGHASLIGLLADALERKRLRLRPEKRQHPTTELSSLLTAYLRMMENPRRRSVKRN</sequence>
<dbReference type="RefSeq" id="WP_170281676.1">
    <property type="nucleotide sequence ID" value="NZ_JABEQY010000020.1"/>
</dbReference>
<protein>
    <submittedName>
        <fullName evidence="2">TniQ family protein</fullName>
    </submittedName>
</protein>
<dbReference type="AlphaFoldDB" id="A0A7Y2W737"/>
<accession>A0A7Y2W737</accession>
<feature type="domain" description="TniQ" evidence="1">
    <location>
        <begin position="25"/>
        <end position="155"/>
    </location>
</feature>
<dbReference type="EMBL" id="JABEQY010000020">
    <property type="protein sequence ID" value="NNH65884.1"/>
    <property type="molecule type" value="Genomic_DNA"/>
</dbReference>
<organism evidence="2 3">
    <name type="scientific">Rhizobium laguerreae</name>
    <dbReference type="NCBI Taxonomy" id="1076926"/>
    <lineage>
        <taxon>Bacteria</taxon>
        <taxon>Pseudomonadati</taxon>
        <taxon>Pseudomonadota</taxon>
        <taxon>Alphaproteobacteria</taxon>
        <taxon>Hyphomicrobiales</taxon>
        <taxon>Rhizobiaceae</taxon>
        <taxon>Rhizobium/Agrobacterium group</taxon>
        <taxon>Rhizobium</taxon>
    </lineage>
</organism>
<evidence type="ECO:0000259" key="1">
    <source>
        <dbReference type="Pfam" id="PF06527"/>
    </source>
</evidence>
<dbReference type="Pfam" id="PF06527">
    <property type="entry name" value="TniQ"/>
    <property type="match status" value="1"/>
</dbReference>
<name>A0A7Y2W737_9HYPH</name>
<gene>
    <name evidence="2" type="ORF">HLI17_21805</name>
</gene>
<dbReference type="InterPro" id="IPR009492">
    <property type="entry name" value="TniQ"/>
</dbReference>
<evidence type="ECO:0000313" key="2">
    <source>
        <dbReference type="EMBL" id="NNH65884.1"/>
    </source>
</evidence>